<keyword evidence="3" id="KW-1185">Reference proteome</keyword>
<proteinExistence type="predicted"/>
<dbReference type="InterPro" id="IPR005135">
    <property type="entry name" value="Endo/exonuclease/phosphatase"/>
</dbReference>
<dbReference type="Gene3D" id="3.60.10.10">
    <property type="entry name" value="Endonuclease/exonuclease/phosphatase"/>
    <property type="match status" value="1"/>
</dbReference>
<sequence>MRAGRSLTVAVVLSLVLTALVGGGIALTRVDLPSIGGDAVTDLAAAPAAPKAAATPEPARIVSGVRLRPTPQALRRARMAARAERLASLPVTFVLATFNVLGSNHTAPGGDRRKFPPASARTPQAAALIRQHGVSVVGLQEVKPDQLTTLQRLTGFAAYPGFAFGSKETDNSILYDTSRFEFVSGTSFPVVFESRARPQTVLRLRDRATGREMYFVNMHVSAGHDARDTASRIAGHLTGAEQVNRLMATGLPVFLTGDMNDRAEFFCRVIPRTGMVAAVGGSTANGCAPPARMPVDWVVASPGVSFSDYWLDETPVNRRISDHFLVSARATVPPAAEADPTED</sequence>
<evidence type="ECO:0000259" key="1">
    <source>
        <dbReference type="Pfam" id="PF03372"/>
    </source>
</evidence>
<evidence type="ECO:0000313" key="2">
    <source>
        <dbReference type="EMBL" id="GAA4113361.1"/>
    </source>
</evidence>
<evidence type="ECO:0000313" key="3">
    <source>
        <dbReference type="Proteomes" id="UP001501495"/>
    </source>
</evidence>
<name>A0ABP7XE93_9ACTN</name>
<dbReference type="Pfam" id="PF03372">
    <property type="entry name" value="Exo_endo_phos"/>
    <property type="match status" value="1"/>
</dbReference>
<accession>A0ABP7XE93</accession>
<dbReference type="Proteomes" id="UP001501495">
    <property type="component" value="Unassembled WGS sequence"/>
</dbReference>
<gene>
    <name evidence="2" type="ORF">GCM10022215_10550</name>
</gene>
<organism evidence="2 3">
    <name type="scientific">Nocardioides fonticola</name>
    <dbReference type="NCBI Taxonomy" id="450363"/>
    <lineage>
        <taxon>Bacteria</taxon>
        <taxon>Bacillati</taxon>
        <taxon>Actinomycetota</taxon>
        <taxon>Actinomycetes</taxon>
        <taxon>Propionibacteriales</taxon>
        <taxon>Nocardioidaceae</taxon>
        <taxon>Nocardioides</taxon>
    </lineage>
</organism>
<reference evidence="3" key="1">
    <citation type="journal article" date="2019" name="Int. J. Syst. Evol. Microbiol.">
        <title>The Global Catalogue of Microorganisms (GCM) 10K type strain sequencing project: providing services to taxonomists for standard genome sequencing and annotation.</title>
        <authorList>
            <consortium name="The Broad Institute Genomics Platform"/>
            <consortium name="The Broad Institute Genome Sequencing Center for Infectious Disease"/>
            <person name="Wu L."/>
            <person name="Ma J."/>
        </authorList>
    </citation>
    <scope>NUCLEOTIDE SEQUENCE [LARGE SCALE GENOMIC DNA]</scope>
    <source>
        <strain evidence="3">JCM 16703</strain>
    </source>
</reference>
<feature type="domain" description="Endonuclease/exonuclease/phosphatase" evidence="1">
    <location>
        <begin position="96"/>
        <end position="323"/>
    </location>
</feature>
<protein>
    <recommendedName>
        <fullName evidence="1">Endonuclease/exonuclease/phosphatase domain-containing protein</fullName>
    </recommendedName>
</protein>
<dbReference type="InterPro" id="IPR036691">
    <property type="entry name" value="Endo/exonu/phosph_ase_sf"/>
</dbReference>
<dbReference type="SUPFAM" id="SSF56219">
    <property type="entry name" value="DNase I-like"/>
    <property type="match status" value="1"/>
</dbReference>
<dbReference type="EMBL" id="BAAAZH010000008">
    <property type="protein sequence ID" value="GAA4113361.1"/>
    <property type="molecule type" value="Genomic_DNA"/>
</dbReference>
<comment type="caution">
    <text evidence="2">The sequence shown here is derived from an EMBL/GenBank/DDBJ whole genome shotgun (WGS) entry which is preliminary data.</text>
</comment>